<accession>R4YM68</accession>
<dbReference type="GO" id="GO:0005737">
    <property type="term" value="C:cytoplasm"/>
    <property type="evidence" value="ECO:0007669"/>
    <property type="project" value="UniProtKB-ARBA"/>
</dbReference>
<dbReference type="SUPFAM" id="SSF55961">
    <property type="entry name" value="Bet v1-like"/>
    <property type="match status" value="1"/>
</dbReference>
<feature type="signal peptide" evidence="1">
    <location>
        <begin position="1"/>
        <end position="19"/>
    </location>
</feature>
<dbReference type="CDD" id="cd08876">
    <property type="entry name" value="START_1"/>
    <property type="match status" value="1"/>
</dbReference>
<organism evidence="3 4">
    <name type="scientific">Oleispira antarctica RB-8</name>
    <dbReference type="NCBI Taxonomy" id="698738"/>
    <lineage>
        <taxon>Bacteria</taxon>
        <taxon>Pseudomonadati</taxon>
        <taxon>Pseudomonadota</taxon>
        <taxon>Gammaproteobacteria</taxon>
        <taxon>Oceanospirillales</taxon>
        <taxon>Oceanospirillaceae</taxon>
        <taxon>Oleispira</taxon>
    </lineage>
</organism>
<dbReference type="Pfam" id="PF01852">
    <property type="entry name" value="START"/>
    <property type="match status" value="1"/>
</dbReference>
<dbReference type="PANTHER" id="PTHR19308:SF14">
    <property type="entry name" value="START DOMAIN-CONTAINING PROTEIN"/>
    <property type="match status" value="1"/>
</dbReference>
<protein>
    <recommendedName>
        <fullName evidence="2">START domain-containing protein</fullName>
    </recommendedName>
</protein>
<evidence type="ECO:0000313" key="4">
    <source>
        <dbReference type="Proteomes" id="UP000032749"/>
    </source>
</evidence>
<dbReference type="KEGG" id="oai:OLEAN_C16290"/>
<dbReference type="InterPro" id="IPR051213">
    <property type="entry name" value="START_lipid_transfer"/>
</dbReference>
<keyword evidence="4" id="KW-1185">Reference proteome</keyword>
<dbReference type="PIRSF" id="PIRSF039033">
    <property type="entry name" value="START_dom"/>
    <property type="match status" value="1"/>
</dbReference>
<dbReference type="Proteomes" id="UP000032749">
    <property type="component" value="Chromosome"/>
</dbReference>
<dbReference type="GO" id="GO:0008289">
    <property type="term" value="F:lipid binding"/>
    <property type="evidence" value="ECO:0007669"/>
    <property type="project" value="InterPro"/>
</dbReference>
<reference evidence="3 4" key="1">
    <citation type="journal article" date="2013" name="Nat. Commun.">
        <title>Genome sequence and functional genomic analysis of the oil-degrading bacterium Oleispira antarctica.</title>
        <authorList>
            <person name="Kube M."/>
            <person name="Chernikova T.N."/>
            <person name="Al-Ramahi Y."/>
            <person name="Beloqui A."/>
            <person name="Lopez-Cortez N."/>
            <person name="Guazzaroni M.E."/>
            <person name="Heipieper H.J."/>
            <person name="Klages S."/>
            <person name="Kotsyurbenko O.R."/>
            <person name="Langer I."/>
            <person name="Nechitaylo T.Y."/>
            <person name="Lunsdorf H."/>
            <person name="Fernandez M."/>
            <person name="Juarez S."/>
            <person name="Ciordia S."/>
            <person name="Singer A."/>
            <person name="Kagan O."/>
            <person name="Egorova O."/>
            <person name="Petit P.A."/>
            <person name="Stogios P."/>
            <person name="Kim Y."/>
            <person name="Tchigvintsev A."/>
            <person name="Flick R."/>
            <person name="Denaro R."/>
            <person name="Genovese M."/>
            <person name="Albar J.P."/>
            <person name="Reva O.N."/>
            <person name="Martinez-Gomariz M."/>
            <person name="Tran H."/>
            <person name="Ferrer M."/>
            <person name="Savchenko A."/>
            <person name="Yakunin A.F."/>
            <person name="Yakimov M.M."/>
            <person name="Golyshina O.V."/>
            <person name="Reinhardt R."/>
            <person name="Golyshin P.N."/>
        </authorList>
    </citation>
    <scope>NUCLEOTIDE SEQUENCE [LARGE SCALE GENOMIC DNA]</scope>
</reference>
<dbReference type="EMBL" id="FO203512">
    <property type="protein sequence ID" value="CCK75805.1"/>
    <property type="molecule type" value="Genomic_DNA"/>
</dbReference>
<dbReference type="PROSITE" id="PS50848">
    <property type="entry name" value="START"/>
    <property type="match status" value="1"/>
</dbReference>
<dbReference type="SMART" id="SM00234">
    <property type="entry name" value="START"/>
    <property type="match status" value="1"/>
</dbReference>
<proteinExistence type="predicted"/>
<dbReference type="InterPro" id="IPR002913">
    <property type="entry name" value="START_lipid-bd_dom"/>
</dbReference>
<dbReference type="STRING" id="698738.OLEAN_C16290"/>
<evidence type="ECO:0000313" key="3">
    <source>
        <dbReference type="EMBL" id="CCK75805.1"/>
    </source>
</evidence>
<evidence type="ECO:0000259" key="2">
    <source>
        <dbReference type="PROSITE" id="PS50848"/>
    </source>
</evidence>
<dbReference type="InterPro" id="IPR028347">
    <property type="entry name" value="START_dom_prot"/>
</dbReference>
<feature type="domain" description="START" evidence="2">
    <location>
        <begin position="19"/>
        <end position="186"/>
    </location>
</feature>
<evidence type="ECO:0000256" key="1">
    <source>
        <dbReference type="SAM" id="SignalP"/>
    </source>
</evidence>
<dbReference type="PATRIC" id="fig|698738.3.peg.1686"/>
<dbReference type="OrthoDB" id="5734556at2"/>
<dbReference type="AlphaFoldDB" id="R4YM68"/>
<dbReference type="HOGENOM" id="CLU_095975_0_0_6"/>
<feature type="chain" id="PRO_5004383276" description="START domain-containing protein" evidence="1">
    <location>
        <begin position="20"/>
        <end position="218"/>
    </location>
</feature>
<dbReference type="Gene3D" id="3.30.530.20">
    <property type="match status" value="1"/>
</dbReference>
<gene>
    <name evidence="3" type="ORF">OLEAN_C16290</name>
</gene>
<sequence length="218" mass="24885">MRLFIIVLLSTLFTFSSHAKTSEWELEKEEEDINLKIFTRQVENSDLKEFKGEMMVKTTMKTLAALLLDDQAATQWMHLCEKFEIVERTDELNAVIYFINGAPWPVSDRDAVIQSSMTQDPESLVVTVAINTLDDRLPKDDDYVRIARMSGFWLFEPKEAGQVLVTYQIHANPGGGLPTWLANSVVVDTPYGTMTQMVEMLKLEKYQQASVPMIKNVQ</sequence>
<dbReference type="PANTHER" id="PTHR19308">
    <property type="entry name" value="PHOSPHATIDYLCHOLINE TRANSFER PROTEIN"/>
    <property type="match status" value="1"/>
</dbReference>
<keyword evidence="1" id="KW-0732">Signal</keyword>
<dbReference type="InterPro" id="IPR023393">
    <property type="entry name" value="START-like_dom_sf"/>
</dbReference>
<name>R4YM68_OLEAN</name>